<name>S2E0F1_INDAL</name>
<proteinExistence type="predicted"/>
<protein>
    <submittedName>
        <fullName evidence="1">Uncharacterized protein</fullName>
    </submittedName>
</protein>
<accession>S2E0F1</accession>
<dbReference type="EMBL" id="ALWO02000037">
    <property type="protein sequence ID" value="EOZ95518.1"/>
    <property type="molecule type" value="Genomic_DNA"/>
</dbReference>
<evidence type="ECO:0000313" key="2">
    <source>
        <dbReference type="Proteomes" id="UP000006073"/>
    </source>
</evidence>
<dbReference type="AlphaFoldDB" id="S2E0F1"/>
<organism evidence="1 2">
    <name type="scientific">Indibacter alkaliphilus (strain CCUG 57479 / KCTC 22604 / LW1)</name>
    <dbReference type="NCBI Taxonomy" id="1189612"/>
    <lineage>
        <taxon>Bacteria</taxon>
        <taxon>Pseudomonadati</taxon>
        <taxon>Bacteroidota</taxon>
        <taxon>Cytophagia</taxon>
        <taxon>Cytophagales</taxon>
        <taxon>Cyclobacteriaceae</taxon>
    </lineage>
</organism>
<comment type="caution">
    <text evidence="1">The sequence shown here is derived from an EMBL/GenBank/DDBJ whole genome shotgun (WGS) entry which is preliminary data.</text>
</comment>
<gene>
    <name evidence="1" type="ORF">A33Q_2880</name>
</gene>
<reference evidence="1 2" key="1">
    <citation type="journal article" date="2013" name="Genome Announc.">
        <title>Draft Genome Sequence of Indibacter alkaliphilus Strain LW1T, Isolated from Lonar Lake, a Haloalkaline Lake in the Buldana District of Maharashtra, India.</title>
        <authorList>
            <person name="Singh A."/>
            <person name="Kumar Jangir P."/>
            <person name="Sharma R."/>
            <person name="Singh A."/>
            <person name="Kumar Pinnaka A."/>
            <person name="Shivaji S."/>
        </authorList>
    </citation>
    <scope>NUCLEOTIDE SEQUENCE [LARGE SCALE GENOMIC DNA]</scope>
    <source>
        <strain evidence="2">CCUG 57479 / KCTC 22604 / LW1</strain>
    </source>
</reference>
<sequence length="131" mass="15108">MEEDTVNIEAFRYNFELEFEAIQSALIYFPGFSFALDCEPKFNVENISNISIILRENYDDFPAGTDISYLFLLPDGSQLSRFRDFSAMQKFFSLKLDYIPEKSESLETTLIIFLRSGDQIRKASTSPVLSK</sequence>
<dbReference type="Proteomes" id="UP000006073">
    <property type="component" value="Unassembled WGS sequence"/>
</dbReference>
<keyword evidence="2" id="KW-1185">Reference proteome</keyword>
<evidence type="ECO:0000313" key="1">
    <source>
        <dbReference type="EMBL" id="EOZ95518.1"/>
    </source>
</evidence>